<protein>
    <submittedName>
        <fullName evidence="2">Uncharacterized protein</fullName>
    </submittedName>
</protein>
<dbReference type="Proteomes" id="UP000235005">
    <property type="component" value="Unassembled WGS sequence"/>
</dbReference>
<feature type="transmembrane region" description="Helical" evidence="1">
    <location>
        <begin position="48"/>
        <end position="70"/>
    </location>
</feature>
<dbReference type="AlphaFoldDB" id="A0A2N5X0U9"/>
<keyword evidence="1" id="KW-0812">Transmembrane</keyword>
<sequence>MEDESKPSGLLNMDWRIAFGLAVTLTWITTGLIYLLRVVGWNNFVHLATADIGSFLEGAFAPLAFLWLVIGHFMQQKEITANTRAISIQERSARRLEVHSQRDSYFKLHDLVQAQLGGIAGFHYMSVCGPTGSGEISGEEFADQRNQSANGDPSWFIRKMIALAVNRRDDPEALREIFFGTAIRTRHANNYTRAFAKLLRNAEAVDTDEIIADALVNGSAAGILYRIIEHVSGNEQIDSMMGFPSVATGRGQEKGNQ</sequence>
<keyword evidence="1" id="KW-1133">Transmembrane helix</keyword>
<proteinExistence type="predicted"/>
<feature type="transmembrane region" description="Helical" evidence="1">
    <location>
        <begin position="15"/>
        <end position="36"/>
    </location>
</feature>
<dbReference type="OrthoDB" id="7408523at2"/>
<reference evidence="2 3" key="1">
    <citation type="submission" date="2018-01" db="EMBL/GenBank/DDBJ databases">
        <title>The draft genome sequence of Halioglobus lutimaris HF004.</title>
        <authorList>
            <person name="Du Z.-J."/>
            <person name="Shi M.-J."/>
        </authorList>
    </citation>
    <scope>NUCLEOTIDE SEQUENCE [LARGE SCALE GENOMIC DNA]</scope>
    <source>
        <strain evidence="2 3">HF004</strain>
    </source>
</reference>
<dbReference type="EMBL" id="PKUS01000019">
    <property type="protein sequence ID" value="PLW68101.1"/>
    <property type="molecule type" value="Genomic_DNA"/>
</dbReference>
<accession>A0A2N5X0U9</accession>
<keyword evidence="1" id="KW-0472">Membrane</keyword>
<gene>
    <name evidence="2" type="ORF">C0039_14185</name>
</gene>
<name>A0A2N5X0U9_9GAMM</name>
<dbReference type="RefSeq" id="WP_101518421.1">
    <property type="nucleotide sequence ID" value="NZ_PKUS01000019.1"/>
</dbReference>
<organism evidence="2 3">
    <name type="scientific">Pseudohalioglobus lutimaris</name>
    <dbReference type="NCBI Taxonomy" id="1737061"/>
    <lineage>
        <taxon>Bacteria</taxon>
        <taxon>Pseudomonadati</taxon>
        <taxon>Pseudomonadota</taxon>
        <taxon>Gammaproteobacteria</taxon>
        <taxon>Cellvibrionales</taxon>
        <taxon>Halieaceae</taxon>
        <taxon>Pseudohalioglobus</taxon>
    </lineage>
</organism>
<evidence type="ECO:0000313" key="3">
    <source>
        <dbReference type="Proteomes" id="UP000235005"/>
    </source>
</evidence>
<evidence type="ECO:0000313" key="2">
    <source>
        <dbReference type="EMBL" id="PLW68101.1"/>
    </source>
</evidence>
<comment type="caution">
    <text evidence="2">The sequence shown here is derived from an EMBL/GenBank/DDBJ whole genome shotgun (WGS) entry which is preliminary data.</text>
</comment>
<evidence type="ECO:0000256" key="1">
    <source>
        <dbReference type="SAM" id="Phobius"/>
    </source>
</evidence>
<keyword evidence="3" id="KW-1185">Reference proteome</keyword>